<dbReference type="Pfam" id="PF02365">
    <property type="entry name" value="NAM"/>
    <property type="match status" value="1"/>
</dbReference>
<evidence type="ECO:0000313" key="7">
    <source>
        <dbReference type="Proteomes" id="UP000236161"/>
    </source>
</evidence>
<sequence length="243" mass="27587">MGEREWYFFSLRDRKYPTGLRTNRATVAGYWKATGKDREVQASATGALVGMKKTLVFYKGRAPRGEKTRWVLHEYRLHGELCLRQACKEEWVICRIFHKGGGEKKISGFYHNPSCFLEPPSSSLQSSFSPVQEDQSLEHSIQSLLMTQTLIHHHPLLPETLENCPLFSLPGPSQPHHFQPLTNPNQEEYFTNWLEPNPQNPNPPCYELARSHLGPAKHGEGAPILDEPMMGPCFVVRSGPLVP</sequence>
<dbReference type="PROSITE" id="PS51005">
    <property type="entry name" value="NAC"/>
    <property type="match status" value="1"/>
</dbReference>
<evidence type="ECO:0000256" key="1">
    <source>
        <dbReference type="ARBA" id="ARBA00023015"/>
    </source>
</evidence>
<dbReference type="EMBL" id="KZ452014">
    <property type="protein sequence ID" value="PKA51076.1"/>
    <property type="molecule type" value="Genomic_DNA"/>
</dbReference>
<organism evidence="6 7">
    <name type="scientific">Apostasia shenzhenica</name>
    <dbReference type="NCBI Taxonomy" id="1088818"/>
    <lineage>
        <taxon>Eukaryota</taxon>
        <taxon>Viridiplantae</taxon>
        <taxon>Streptophyta</taxon>
        <taxon>Embryophyta</taxon>
        <taxon>Tracheophyta</taxon>
        <taxon>Spermatophyta</taxon>
        <taxon>Magnoliopsida</taxon>
        <taxon>Liliopsida</taxon>
        <taxon>Asparagales</taxon>
        <taxon>Orchidaceae</taxon>
        <taxon>Apostasioideae</taxon>
        <taxon>Apostasia</taxon>
    </lineage>
</organism>
<dbReference type="PANTHER" id="PTHR31744:SF86">
    <property type="entry name" value="PROTEIN CUP-SHAPED COTYLEDON 3"/>
    <property type="match status" value="1"/>
</dbReference>
<keyword evidence="3" id="KW-0804">Transcription</keyword>
<dbReference type="InterPro" id="IPR003441">
    <property type="entry name" value="NAC-dom"/>
</dbReference>
<keyword evidence="2" id="KW-0238">DNA-binding</keyword>
<keyword evidence="4" id="KW-0539">Nucleus</keyword>
<gene>
    <name evidence="6" type="primary">NAC031</name>
    <name evidence="6" type="ORF">AXF42_Ash010516</name>
</gene>
<keyword evidence="1" id="KW-0805">Transcription regulation</keyword>
<keyword evidence="7" id="KW-1185">Reference proteome</keyword>
<dbReference type="OrthoDB" id="1424968at2759"/>
<evidence type="ECO:0000259" key="5">
    <source>
        <dbReference type="PROSITE" id="PS51005"/>
    </source>
</evidence>
<dbReference type="Proteomes" id="UP000236161">
    <property type="component" value="Unassembled WGS sequence"/>
</dbReference>
<accession>A0A2I0A6B8</accession>
<dbReference type="PANTHER" id="PTHR31744">
    <property type="entry name" value="PROTEIN CUP-SHAPED COTYLEDON 2-RELATED"/>
    <property type="match status" value="1"/>
</dbReference>
<evidence type="ECO:0000256" key="3">
    <source>
        <dbReference type="ARBA" id="ARBA00023163"/>
    </source>
</evidence>
<dbReference type="AlphaFoldDB" id="A0A2I0A6B8"/>
<dbReference type="STRING" id="1088818.A0A2I0A6B8"/>
<dbReference type="Gene3D" id="2.170.150.80">
    <property type="entry name" value="NAC domain"/>
    <property type="match status" value="1"/>
</dbReference>
<dbReference type="GO" id="GO:0006355">
    <property type="term" value="P:regulation of DNA-templated transcription"/>
    <property type="evidence" value="ECO:0007669"/>
    <property type="project" value="InterPro"/>
</dbReference>
<evidence type="ECO:0000313" key="6">
    <source>
        <dbReference type="EMBL" id="PKA51076.1"/>
    </source>
</evidence>
<dbReference type="InterPro" id="IPR036093">
    <property type="entry name" value="NAC_dom_sf"/>
</dbReference>
<protein>
    <submittedName>
        <fullName evidence="6">Protein cup-shaped cotyledon 3</fullName>
    </submittedName>
</protein>
<proteinExistence type="predicted"/>
<evidence type="ECO:0000256" key="4">
    <source>
        <dbReference type="ARBA" id="ARBA00023242"/>
    </source>
</evidence>
<reference evidence="6 7" key="1">
    <citation type="journal article" date="2017" name="Nature">
        <title>The Apostasia genome and the evolution of orchids.</title>
        <authorList>
            <person name="Zhang G.Q."/>
            <person name="Liu K.W."/>
            <person name="Li Z."/>
            <person name="Lohaus R."/>
            <person name="Hsiao Y.Y."/>
            <person name="Niu S.C."/>
            <person name="Wang J.Y."/>
            <person name="Lin Y.C."/>
            <person name="Xu Q."/>
            <person name="Chen L.J."/>
            <person name="Yoshida K."/>
            <person name="Fujiwara S."/>
            <person name="Wang Z.W."/>
            <person name="Zhang Y.Q."/>
            <person name="Mitsuda N."/>
            <person name="Wang M."/>
            <person name="Liu G.H."/>
            <person name="Pecoraro L."/>
            <person name="Huang H.X."/>
            <person name="Xiao X.J."/>
            <person name="Lin M."/>
            <person name="Wu X.Y."/>
            <person name="Wu W.L."/>
            <person name="Chen Y.Y."/>
            <person name="Chang S.B."/>
            <person name="Sakamoto S."/>
            <person name="Ohme-Takagi M."/>
            <person name="Yagi M."/>
            <person name="Zeng S.J."/>
            <person name="Shen C.Y."/>
            <person name="Yeh C.M."/>
            <person name="Luo Y.B."/>
            <person name="Tsai W.C."/>
            <person name="Van de Peer Y."/>
            <person name="Liu Z.J."/>
        </authorList>
    </citation>
    <scope>NUCLEOTIDE SEQUENCE [LARGE SCALE GENOMIC DNA]</scope>
    <source>
        <strain evidence="7">cv. Shenzhen</strain>
        <tissue evidence="6">Stem</tissue>
    </source>
</reference>
<name>A0A2I0A6B8_9ASPA</name>
<dbReference type="GO" id="GO:0003677">
    <property type="term" value="F:DNA binding"/>
    <property type="evidence" value="ECO:0007669"/>
    <property type="project" value="UniProtKB-KW"/>
</dbReference>
<dbReference type="SUPFAM" id="SSF101941">
    <property type="entry name" value="NAC domain"/>
    <property type="match status" value="1"/>
</dbReference>
<feature type="domain" description="NAC" evidence="5">
    <location>
        <begin position="1"/>
        <end position="99"/>
    </location>
</feature>
<evidence type="ECO:0000256" key="2">
    <source>
        <dbReference type="ARBA" id="ARBA00023125"/>
    </source>
</evidence>